<dbReference type="AlphaFoldDB" id="A0A2A9DUU2"/>
<keyword evidence="2" id="KW-0732">Signal</keyword>
<dbReference type="RefSeq" id="WP_098406622.1">
    <property type="nucleotide sequence ID" value="NZ_PDJE01000001.1"/>
</dbReference>
<sequence length="416" mass="41081">MRSATVGNFRLTRVLLAAVALAFVWFVAQMFFGASAAHADDGDEVDSTSVTDIVSDVTSAVKDEVTEPVTDAVDSTTSGVVDLVTDVTDAVQPPAEKPADPPQTAQESAAKTVPAQASSANSAAEPTTQPSGNEQAAEPGSAESASDVPAQTSTKPSASSAEPDGSAEPDDSTGPLSDIVGSTTDALAAAVTDTPVENAVSPIAQDLDEAIDPLIASLPLVGDDLSRLVGTDLVATTTGAVSDIADPLVVDLVSTVRGTTAAATDAVDGAVVGIGDTVADTVDQTSGLEPPSELQPAGAKGDSVLTSAQIGEDLTHTGPRDVNALEAALPIAQSVEKTGPVDAALAPTHAPMLPSAPNAAIGASAAVTGSASGAGSVAAERAVDGAGAASDSIRSELIDDDDLPESLTLTLTCSPD</sequence>
<feature type="signal peptide" evidence="2">
    <location>
        <begin position="1"/>
        <end position="39"/>
    </location>
</feature>
<evidence type="ECO:0000313" key="4">
    <source>
        <dbReference type="Proteomes" id="UP000221369"/>
    </source>
</evidence>
<accession>A0A2A9DUU2</accession>
<dbReference type="EMBL" id="PDJE01000001">
    <property type="protein sequence ID" value="PFG30121.1"/>
    <property type="molecule type" value="Genomic_DNA"/>
</dbReference>
<feature type="chain" id="PRO_5012970457" evidence="2">
    <location>
        <begin position="40"/>
        <end position="416"/>
    </location>
</feature>
<feature type="compositionally biased region" description="Polar residues" evidence="1">
    <location>
        <begin position="103"/>
        <end position="134"/>
    </location>
</feature>
<feature type="region of interest" description="Disordered" evidence="1">
    <location>
        <begin position="92"/>
        <end position="180"/>
    </location>
</feature>
<gene>
    <name evidence="3" type="ORF">ATJ78_1042</name>
</gene>
<feature type="compositionally biased region" description="Polar residues" evidence="1">
    <location>
        <begin position="149"/>
        <end position="160"/>
    </location>
</feature>
<organism evidence="3 4">
    <name type="scientific">Paramicrobacterium agarici</name>
    <dbReference type="NCBI Taxonomy" id="630514"/>
    <lineage>
        <taxon>Bacteria</taxon>
        <taxon>Bacillati</taxon>
        <taxon>Actinomycetota</taxon>
        <taxon>Actinomycetes</taxon>
        <taxon>Micrococcales</taxon>
        <taxon>Microbacteriaceae</taxon>
        <taxon>Paramicrobacterium</taxon>
    </lineage>
</organism>
<comment type="caution">
    <text evidence="3">The sequence shown here is derived from an EMBL/GenBank/DDBJ whole genome shotgun (WGS) entry which is preliminary data.</text>
</comment>
<dbReference type="Proteomes" id="UP000221369">
    <property type="component" value="Unassembled WGS sequence"/>
</dbReference>
<evidence type="ECO:0000256" key="2">
    <source>
        <dbReference type="SAM" id="SignalP"/>
    </source>
</evidence>
<evidence type="ECO:0000256" key="1">
    <source>
        <dbReference type="SAM" id="MobiDB-lite"/>
    </source>
</evidence>
<proteinExistence type="predicted"/>
<protein>
    <submittedName>
        <fullName evidence="3">Uncharacterized protein</fullName>
    </submittedName>
</protein>
<keyword evidence="4" id="KW-1185">Reference proteome</keyword>
<name>A0A2A9DUU2_9MICO</name>
<evidence type="ECO:0000313" key="3">
    <source>
        <dbReference type="EMBL" id="PFG30121.1"/>
    </source>
</evidence>
<reference evidence="3 4" key="1">
    <citation type="submission" date="2017-10" db="EMBL/GenBank/DDBJ databases">
        <title>Sequencing the genomes of 1000 actinobacteria strains.</title>
        <authorList>
            <person name="Klenk H.-P."/>
        </authorList>
    </citation>
    <scope>NUCLEOTIDE SEQUENCE [LARGE SCALE GENOMIC DNA]</scope>
    <source>
        <strain evidence="3 4">DSM 21798</strain>
    </source>
</reference>